<evidence type="ECO:0000313" key="2">
    <source>
        <dbReference type="Proteomes" id="UP000000547"/>
    </source>
</evidence>
<dbReference type="EMBL" id="CP000083">
    <property type="protein sequence ID" value="AAZ24035.1"/>
    <property type="molecule type" value="Genomic_DNA"/>
</dbReference>
<proteinExistence type="predicted"/>
<dbReference type="AlphaFoldDB" id="Q485X3"/>
<protein>
    <submittedName>
        <fullName evidence="1">Uncharacterized protein</fullName>
    </submittedName>
</protein>
<reference evidence="1" key="1">
    <citation type="journal article" date="2005" name="Proc. Natl. Acad. Sci. U.S.A.">
        <title>The psychrophilic lifestyle as revealed by the genome sequence of Colwellia psychrerythraea 34H through genomic and proteomic analyses.</title>
        <authorList>
            <person name="Methe B.A."/>
            <person name="Nelson K.E."/>
            <person name="Deming J.W."/>
            <person name="Momen B."/>
            <person name="Melamud E."/>
            <person name="Zhang X."/>
            <person name="Moult J."/>
            <person name="Madupu R."/>
            <person name="Nelson W.C."/>
            <person name="Dodson R.J."/>
            <person name="Brinkac L.M."/>
            <person name="Daugherty S.C."/>
            <person name="Durkin A.S."/>
            <person name="DeBoy R.T."/>
            <person name="Kolonay J.F."/>
            <person name="Sullivan S.A."/>
            <person name="Zhou L."/>
            <person name="Davidsen T.M."/>
            <person name="Wu M."/>
            <person name="Huston A.L."/>
            <person name="Lewis M."/>
            <person name="Weaver B."/>
            <person name="Weidman J.F."/>
            <person name="Khouri H."/>
            <person name="Utterback T.R."/>
            <person name="Feldblyum T.V."/>
            <person name="Fraser C.M."/>
        </authorList>
    </citation>
    <scope>NUCLEOTIDE SEQUENCE [LARGE SCALE GENOMIC DNA]</scope>
    <source>
        <strain evidence="1">34H</strain>
    </source>
</reference>
<dbReference type="KEGG" id="cps:CPS_1399"/>
<name>Q485X3_COLP3</name>
<gene>
    <name evidence="1" type="ordered locus">CPS_1399</name>
</gene>
<evidence type="ECO:0000313" key="1">
    <source>
        <dbReference type="EMBL" id="AAZ24035.1"/>
    </source>
</evidence>
<dbReference type="Proteomes" id="UP000000547">
    <property type="component" value="Chromosome"/>
</dbReference>
<organism evidence="1 2">
    <name type="scientific">Colwellia psychrerythraea (strain 34H / ATCC BAA-681)</name>
    <name type="common">Vibrio psychroerythus</name>
    <dbReference type="NCBI Taxonomy" id="167879"/>
    <lineage>
        <taxon>Bacteria</taxon>
        <taxon>Pseudomonadati</taxon>
        <taxon>Pseudomonadota</taxon>
        <taxon>Gammaproteobacteria</taxon>
        <taxon>Alteromonadales</taxon>
        <taxon>Colwelliaceae</taxon>
        <taxon>Colwellia</taxon>
    </lineage>
</organism>
<dbReference type="HOGENOM" id="CLU_3388883_0_0_6"/>
<sequence length="32" mass="3706">MMSVFINWPYILPTIGENLNYSLNISSYLAKL</sequence>
<dbReference type="STRING" id="167879.CPS_1399"/>
<accession>Q485X3</accession>